<proteinExistence type="predicted"/>
<name>A0A1C7CX76_ECOLX</name>
<evidence type="ECO:0000313" key="1">
    <source>
        <dbReference type="EMBL" id="SQP90827.1"/>
    </source>
</evidence>
<reference evidence="1 2" key="1">
    <citation type="submission" date="2018-06" db="EMBL/GenBank/DDBJ databases">
        <authorList>
            <consortium name="Pathogen Informatics"/>
            <person name="Doyle S."/>
        </authorList>
    </citation>
    <scope>NUCLEOTIDE SEQUENCE [LARGE SCALE GENOMIC DNA]</scope>
    <source>
        <strain evidence="1 2">VREC0535</strain>
    </source>
</reference>
<dbReference type="EMBL" id="UCZA01000072">
    <property type="protein sequence ID" value="SQP90827.1"/>
    <property type="molecule type" value="Genomic_DNA"/>
</dbReference>
<protein>
    <submittedName>
        <fullName evidence="1">Uncharacterized protein</fullName>
    </submittedName>
</protein>
<organism evidence="1 2">
    <name type="scientific">Escherichia coli</name>
    <dbReference type="NCBI Taxonomy" id="562"/>
    <lineage>
        <taxon>Bacteria</taxon>
        <taxon>Pseudomonadati</taxon>
        <taxon>Pseudomonadota</taxon>
        <taxon>Gammaproteobacteria</taxon>
        <taxon>Enterobacterales</taxon>
        <taxon>Enterobacteriaceae</taxon>
        <taxon>Escherichia</taxon>
    </lineage>
</organism>
<evidence type="ECO:0000313" key="2">
    <source>
        <dbReference type="Proteomes" id="UP000250671"/>
    </source>
</evidence>
<gene>
    <name evidence="1" type="ORF">SAMEA3752557_05546</name>
</gene>
<dbReference type="AlphaFoldDB" id="A0A1C7CX76"/>
<accession>A0A1C7CX76</accession>
<dbReference type="Proteomes" id="UP000250671">
    <property type="component" value="Unassembled WGS sequence"/>
</dbReference>
<dbReference type="RefSeq" id="WP_062898041.1">
    <property type="nucleotide sequence ID" value="NZ_BLDE01000008.1"/>
</dbReference>
<sequence>MSLALYSKLNETLEMLTSRIDEGQQLDAFTLKRVVSEAGKIPDEPVKLMVLALAYGAAHQHVEAVGFFQEAVAYRDETVARNYLSYLSHTGQYELYREEAVRLAREITSLALCIRARNAAYADGDGELSLFFARKALSMIGSESERESMESDIMEKKRALDTFISVTDLSTNEINLLSRTITNVAKNYGVLAISHDYVTSPDGDAGIVCDVLCEDADMLSDMDIDVATEIAMNEIFAGKNVTAWFRGRNRQEIHFTI</sequence>